<name>A0A5N6ZGB1_9EURO</name>
<reference evidence="2" key="1">
    <citation type="submission" date="2019-04" db="EMBL/GenBank/DDBJ databases">
        <title>Friends and foes A comparative genomics studyof 23 Aspergillus species from section Flavi.</title>
        <authorList>
            <consortium name="DOE Joint Genome Institute"/>
            <person name="Kjaerbolling I."/>
            <person name="Vesth T."/>
            <person name="Frisvad J.C."/>
            <person name="Nybo J.L."/>
            <person name="Theobald S."/>
            <person name="Kildgaard S."/>
            <person name="Isbrandt T."/>
            <person name="Kuo A."/>
            <person name="Sato A."/>
            <person name="Lyhne E.K."/>
            <person name="Kogle M.E."/>
            <person name="Wiebenga A."/>
            <person name="Kun R.S."/>
            <person name="Lubbers R.J."/>
            <person name="Makela M.R."/>
            <person name="Barry K."/>
            <person name="Chovatia M."/>
            <person name="Clum A."/>
            <person name="Daum C."/>
            <person name="Haridas S."/>
            <person name="He G."/>
            <person name="LaButti K."/>
            <person name="Lipzen A."/>
            <person name="Mondo S."/>
            <person name="Riley R."/>
            <person name="Salamov A."/>
            <person name="Simmons B.A."/>
            <person name="Magnuson J.K."/>
            <person name="Henrissat B."/>
            <person name="Mortensen U.H."/>
            <person name="Larsen T.O."/>
            <person name="Devries R.P."/>
            <person name="Grigoriev I.V."/>
            <person name="Machida M."/>
            <person name="Baker S.E."/>
            <person name="Andersen M.R."/>
        </authorList>
    </citation>
    <scope>NUCLEOTIDE SEQUENCE [LARGE SCALE GENOMIC DNA]</scope>
    <source>
        <strain evidence="2">CBS 553.77</strain>
    </source>
</reference>
<gene>
    <name evidence="1" type="ORF">BDV28DRAFT_126793</name>
</gene>
<accession>A0A5N6ZGB1</accession>
<sequence>MYCTGTYLSCCTYLFRQWRVADLRGHGIFSGFALFPYPPLPSLRLEFPILRFSVRMVCSLLIVVLPLKNLR</sequence>
<evidence type="ECO:0000313" key="1">
    <source>
        <dbReference type="EMBL" id="KAE8356525.1"/>
    </source>
</evidence>
<organism evidence="1 2">
    <name type="scientific">Aspergillus coremiiformis</name>
    <dbReference type="NCBI Taxonomy" id="138285"/>
    <lineage>
        <taxon>Eukaryota</taxon>
        <taxon>Fungi</taxon>
        <taxon>Dikarya</taxon>
        <taxon>Ascomycota</taxon>
        <taxon>Pezizomycotina</taxon>
        <taxon>Eurotiomycetes</taxon>
        <taxon>Eurotiomycetidae</taxon>
        <taxon>Eurotiales</taxon>
        <taxon>Aspergillaceae</taxon>
        <taxon>Aspergillus</taxon>
        <taxon>Aspergillus subgen. Circumdati</taxon>
    </lineage>
</organism>
<protein>
    <submittedName>
        <fullName evidence="1">Uncharacterized protein</fullName>
    </submittedName>
</protein>
<proteinExistence type="predicted"/>
<dbReference type="Proteomes" id="UP000327118">
    <property type="component" value="Unassembled WGS sequence"/>
</dbReference>
<evidence type="ECO:0000313" key="2">
    <source>
        <dbReference type="Proteomes" id="UP000327118"/>
    </source>
</evidence>
<dbReference type="AlphaFoldDB" id="A0A5N6ZGB1"/>
<keyword evidence="2" id="KW-1185">Reference proteome</keyword>
<dbReference type="EMBL" id="ML739037">
    <property type="protein sequence ID" value="KAE8356525.1"/>
    <property type="molecule type" value="Genomic_DNA"/>
</dbReference>